<keyword evidence="2" id="KW-0732">Signal</keyword>
<evidence type="ECO:0000256" key="1">
    <source>
        <dbReference type="SAM" id="MobiDB-lite"/>
    </source>
</evidence>
<organism evidence="3 4">
    <name type="scientific">Symbiodinium necroappetens</name>
    <dbReference type="NCBI Taxonomy" id="1628268"/>
    <lineage>
        <taxon>Eukaryota</taxon>
        <taxon>Sar</taxon>
        <taxon>Alveolata</taxon>
        <taxon>Dinophyceae</taxon>
        <taxon>Suessiales</taxon>
        <taxon>Symbiodiniaceae</taxon>
        <taxon>Symbiodinium</taxon>
    </lineage>
</organism>
<evidence type="ECO:0000313" key="3">
    <source>
        <dbReference type="EMBL" id="CAE7939789.1"/>
    </source>
</evidence>
<dbReference type="GO" id="GO:0034663">
    <property type="term" value="C:endoplasmic reticulum chaperone complex"/>
    <property type="evidence" value="ECO:0007669"/>
    <property type="project" value="TreeGrafter"/>
</dbReference>
<dbReference type="Proteomes" id="UP000601435">
    <property type="component" value="Unassembled WGS sequence"/>
</dbReference>
<comment type="caution">
    <text evidence="3">The sequence shown here is derived from an EMBL/GenBank/DDBJ whole genome shotgun (WGS) entry which is preliminary data.</text>
</comment>
<dbReference type="PANTHER" id="PTHR15881:SF2">
    <property type="entry name" value="MARGINAL ZONE B- AND B1-CELL-SPECIFIC PROTEIN"/>
    <property type="match status" value="1"/>
</dbReference>
<feature type="chain" id="PRO_5033006717" evidence="2">
    <location>
        <begin position="24"/>
        <end position="250"/>
    </location>
</feature>
<dbReference type="PANTHER" id="PTHR15881">
    <property type="entry name" value="MARGINAL ZONE B- AND B1-CELL-SPECIFIC PROTEIN"/>
    <property type="match status" value="1"/>
</dbReference>
<feature type="region of interest" description="Disordered" evidence="1">
    <location>
        <begin position="157"/>
        <end position="197"/>
    </location>
</feature>
<accession>A0A813C7K9</accession>
<dbReference type="GO" id="GO:0005576">
    <property type="term" value="C:extracellular region"/>
    <property type="evidence" value="ECO:0007669"/>
    <property type="project" value="TreeGrafter"/>
</dbReference>
<reference evidence="3" key="1">
    <citation type="submission" date="2021-02" db="EMBL/GenBank/DDBJ databases">
        <authorList>
            <person name="Dougan E. K."/>
            <person name="Rhodes N."/>
            <person name="Thang M."/>
            <person name="Chan C."/>
        </authorList>
    </citation>
    <scope>NUCLEOTIDE SEQUENCE</scope>
</reference>
<feature type="compositionally biased region" description="Basic and acidic residues" evidence="1">
    <location>
        <begin position="184"/>
        <end position="197"/>
    </location>
</feature>
<protein>
    <submittedName>
        <fullName evidence="3">NEK1 protein</fullName>
    </submittedName>
</protein>
<dbReference type="InterPro" id="IPR052682">
    <property type="entry name" value="MZB1"/>
</dbReference>
<name>A0A813C7K9_9DINO</name>
<keyword evidence="4" id="KW-1185">Reference proteome</keyword>
<sequence>MIGKMARAIRAWFLCLCALSVQAQDDDFEWFRCDACSASFFKINRTLVQRFAGRTSVPSYEFLEIIDEVCDTMFTKNEFGVKQHEGKKYLFGPGIKDHIPGLGFGQMGMGDYDKRLAAFCKMFVEELGEEKLQQLYWDNRQLNHTQLCLEECLSSASGTGAQSRSPRKPRPAPRQKPLPAPKLDSPKEKNVASKKWEGRGTAEAMKLELGQVLPLLPQLKTSDLHRLGTAVLDELTKRARSAQKAERAEL</sequence>
<feature type="signal peptide" evidence="2">
    <location>
        <begin position="1"/>
        <end position="23"/>
    </location>
</feature>
<evidence type="ECO:0000313" key="4">
    <source>
        <dbReference type="Proteomes" id="UP000601435"/>
    </source>
</evidence>
<proteinExistence type="predicted"/>
<gene>
    <name evidence="3" type="primary">NEK1</name>
    <name evidence="3" type="ORF">SNEC2469_LOCUS33647</name>
</gene>
<dbReference type="OrthoDB" id="448374at2759"/>
<dbReference type="AlphaFoldDB" id="A0A813C7K9"/>
<dbReference type="EMBL" id="CAJNJA010089641">
    <property type="protein sequence ID" value="CAE7939789.1"/>
    <property type="molecule type" value="Genomic_DNA"/>
</dbReference>
<evidence type="ECO:0000256" key="2">
    <source>
        <dbReference type="SAM" id="SignalP"/>
    </source>
</evidence>